<dbReference type="InterPro" id="IPR059000">
    <property type="entry name" value="ATPase_P-type_domA"/>
</dbReference>
<keyword evidence="4" id="KW-0547">Nucleotide-binding</keyword>
<keyword evidence="7 10" id="KW-1133">Transmembrane helix</keyword>
<dbReference type="Pfam" id="PF00702">
    <property type="entry name" value="Hydrolase"/>
    <property type="match status" value="1"/>
</dbReference>
<proteinExistence type="inferred from homology"/>
<evidence type="ECO:0000256" key="3">
    <source>
        <dbReference type="ARBA" id="ARBA00022692"/>
    </source>
</evidence>
<dbReference type="InterPro" id="IPR023214">
    <property type="entry name" value="HAD_sf"/>
</dbReference>
<dbReference type="InterPro" id="IPR036412">
    <property type="entry name" value="HAD-like_sf"/>
</dbReference>
<evidence type="ECO:0000256" key="9">
    <source>
        <dbReference type="SAM" id="MobiDB-lite"/>
    </source>
</evidence>
<dbReference type="SFLD" id="SFLDF00027">
    <property type="entry name" value="p-type_atpase"/>
    <property type="match status" value="1"/>
</dbReference>
<dbReference type="Gene3D" id="3.40.1110.10">
    <property type="entry name" value="Calcium-transporting ATPase, cytoplasmic domain N"/>
    <property type="match status" value="1"/>
</dbReference>
<gene>
    <name evidence="12" type="ORF">RXV79_09225</name>
</gene>
<evidence type="ECO:0000256" key="8">
    <source>
        <dbReference type="ARBA" id="ARBA00023136"/>
    </source>
</evidence>
<accession>A0ABZ0CZ58</accession>
<reference evidence="12 13" key="1">
    <citation type="submission" date="2023-10" db="EMBL/GenBank/DDBJ databases">
        <title>Bacteria for the degradation of biodegradable plastic PBAT(Polybutylene adipate terephthalate).</title>
        <authorList>
            <person name="Weon H.-Y."/>
            <person name="Yeon J."/>
        </authorList>
    </citation>
    <scope>NUCLEOTIDE SEQUENCE [LARGE SCALE GENOMIC DNA]</scope>
    <source>
        <strain evidence="12 13">SBD 7-3</strain>
    </source>
</reference>
<evidence type="ECO:0000256" key="6">
    <source>
        <dbReference type="ARBA" id="ARBA00022967"/>
    </source>
</evidence>
<dbReference type="SFLD" id="SFLDS00003">
    <property type="entry name" value="Haloacid_Dehalogenase"/>
    <property type="match status" value="1"/>
</dbReference>
<dbReference type="PANTHER" id="PTHR43294">
    <property type="entry name" value="SODIUM/POTASSIUM-TRANSPORTING ATPASE SUBUNIT ALPHA"/>
    <property type="match status" value="1"/>
</dbReference>
<dbReference type="SUPFAM" id="SSF81653">
    <property type="entry name" value="Calcium ATPase, transduction domain A"/>
    <property type="match status" value="1"/>
</dbReference>
<feature type="transmembrane region" description="Helical" evidence="10">
    <location>
        <begin position="666"/>
        <end position="686"/>
    </location>
</feature>
<feature type="transmembrane region" description="Helical" evidence="10">
    <location>
        <begin position="746"/>
        <end position="764"/>
    </location>
</feature>
<feature type="transmembrane region" description="Helical" evidence="10">
    <location>
        <begin position="805"/>
        <end position="827"/>
    </location>
</feature>
<evidence type="ECO:0000259" key="11">
    <source>
        <dbReference type="SMART" id="SM00831"/>
    </source>
</evidence>
<dbReference type="InterPro" id="IPR044492">
    <property type="entry name" value="P_typ_ATPase_HD_dom"/>
</dbReference>
<keyword evidence="6" id="KW-1278">Translocase</keyword>
<dbReference type="InterPro" id="IPR001757">
    <property type="entry name" value="P_typ_ATPase"/>
</dbReference>
<dbReference type="Pfam" id="PF00690">
    <property type="entry name" value="Cation_ATPase_N"/>
    <property type="match status" value="1"/>
</dbReference>
<dbReference type="InterPro" id="IPR050510">
    <property type="entry name" value="Cation_transp_ATPase_P-type"/>
</dbReference>
<dbReference type="Gene3D" id="2.70.150.10">
    <property type="entry name" value="Calcium-transporting ATPase, cytoplasmic transduction domain A"/>
    <property type="match status" value="1"/>
</dbReference>
<dbReference type="PRINTS" id="PR00120">
    <property type="entry name" value="HATPASE"/>
</dbReference>
<dbReference type="SUPFAM" id="SSF81665">
    <property type="entry name" value="Calcium ATPase, transmembrane domain M"/>
    <property type="match status" value="1"/>
</dbReference>
<dbReference type="RefSeq" id="WP_316703138.1">
    <property type="nucleotide sequence ID" value="NZ_CP136336.1"/>
</dbReference>
<feature type="transmembrane region" description="Helical" evidence="10">
    <location>
        <begin position="707"/>
        <end position="734"/>
    </location>
</feature>
<feature type="transmembrane region" description="Helical" evidence="10">
    <location>
        <begin position="47"/>
        <end position="69"/>
    </location>
</feature>
<name>A0ABZ0CZ58_9BURK</name>
<feature type="transmembrane region" description="Helical" evidence="10">
    <location>
        <begin position="776"/>
        <end position="799"/>
    </location>
</feature>
<comment type="similarity">
    <text evidence="2">Belongs to the cation transport ATPase (P-type) (TC 3.A.3) family. Type IIA subfamily.</text>
</comment>
<dbReference type="PRINTS" id="PR00119">
    <property type="entry name" value="CATATPASE"/>
</dbReference>
<evidence type="ECO:0000256" key="1">
    <source>
        <dbReference type="ARBA" id="ARBA00004141"/>
    </source>
</evidence>
<feature type="transmembrane region" description="Helical" evidence="10">
    <location>
        <begin position="257"/>
        <end position="288"/>
    </location>
</feature>
<dbReference type="SUPFAM" id="SSF56784">
    <property type="entry name" value="HAD-like"/>
    <property type="match status" value="1"/>
</dbReference>
<dbReference type="InterPro" id="IPR023299">
    <property type="entry name" value="ATPase_P-typ_cyto_dom_N"/>
</dbReference>
<feature type="transmembrane region" description="Helical" evidence="10">
    <location>
        <begin position="75"/>
        <end position="94"/>
    </location>
</feature>
<evidence type="ECO:0000256" key="4">
    <source>
        <dbReference type="ARBA" id="ARBA00022741"/>
    </source>
</evidence>
<feature type="region of interest" description="Disordered" evidence="9">
    <location>
        <begin position="1"/>
        <end position="23"/>
    </location>
</feature>
<dbReference type="Gene3D" id="1.20.1110.10">
    <property type="entry name" value="Calcium-transporting ATPase, transmembrane domain"/>
    <property type="match status" value="1"/>
</dbReference>
<dbReference type="Pfam" id="PF00689">
    <property type="entry name" value="Cation_ATPase_C"/>
    <property type="match status" value="1"/>
</dbReference>
<evidence type="ECO:0000256" key="5">
    <source>
        <dbReference type="ARBA" id="ARBA00022840"/>
    </source>
</evidence>
<dbReference type="PROSITE" id="PS00154">
    <property type="entry name" value="ATPASE_E1_E2"/>
    <property type="match status" value="1"/>
</dbReference>
<evidence type="ECO:0000256" key="10">
    <source>
        <dbReference type="SAM" id="Phobius"/>
    </source>
</evidence>
<organism evidence="12 13">
    <name type="scientific">Piscinibacter gummiphilus</name>
    <dbReference type="NCBI Taxonomy" id="946333"/>
    <lineage>
        <taxon>Bacteria</taxon>
        <taxon>Pseudomonadati</taxon>
        <taxon>Pseudomonadota</taxon>
        <taxon>Betaproteobacteria</taxon>
        <taxon>Burkholderiales</taxon>
        <taxon>Sphaerotilaceae</taxon>
        <taxon>Piscinibacter</taxon>
    </lineage>
</organism>
<dbReference type="Proteomes" id="UP001303946">
    <property type="component" value="Chromosome"/>
</dbReference>
<dbReference type="NCBIfam" id="TIGR01494">
    <property type="entry name" value="ATPase_P-type"/>
    <property type="match status" value="2"/>
</dbReference>
<sequence length="840" mass="87689">MTHTAAPAKAPPDVDSGPAGLSDDEAHARLLRDGPNRLPPPRHRSPLAVVASVAAQPMVLLLLACTLLYGLLGEFFDAVALGVSICAVIGISAFQELRTQRVLEALHDLASPRSSVLRGGVVRRISSQEIVVGDRLLVEEGDRLACDAVLRQSHGLRVDESLLTGESVPVDKHPGDADACRLNAGTLVVQGDGVADVTATGPRTALGRIGGAIGAVAPRQSRLHAELKRLVQAVAVVALITCVVAAMLFAWRDGSWSAGLLVGLTLAMSIVPEEFAVVWTVMLALGAWRLARQQVLTRQPQAIETLGSTTVLCVDKTGTLTCNQMEVVGAMSSAGEACERRPGDALPVALAPLLHAAALASVAEGLEPMDRAILRLAPRDAADARKVLQAREGVAPGRPYVRQCWDLGDAGPLWVAIKGAPEAVFERCADVPEALPRQVHAWAQRGMRVIVVAGAPCRDASALPEKGYTVQGVLAFRDPLREDVPATLRVCREAGVRVVMITGDSAATALAIARDAGLVSAHDERSAAPPVLTGRELDRASEAQLEALVAHVAVYARVTPVQKLRIVQALQRRGEVVAMTGDGVNDGPALRAADVGVAMGGRGTDVAREAAALVLLDDRFTSLVDAVRAGRRIFGNLQKAIGYLLAVHVPIVGLSLLPLFGGPVLLLPLHVVLFELIIDPACSLVFEAEPAPKQSMQVPPRAAAATLVTWPLVARALAVGGLALGFAAAVQWAAQRAGATDMQLRLAGVVSVVIGNLVMLQWFRSGGGASHHGNRVFQWLLLGVCALGAVVGLVPPVAAAFGLPVLPALPVLLTLAAPVGWAGWRLLGAHASGSTSRTAS</sequence>
<dbReference type="SMART" id="SM00831">
    <property type="entry name" value="Cation_ATPase_N"/>
    <property type="match status" value="1"/>
</dbReference>
<evidence type="ECO:0000256" key="7">
    <source>
        <dbReference type="ARBA" id="ARBA00022989"/>
    </source>
</evidence>
<dbReference type="Gene3D" id="3.40.50.1000">
    <property type="entry name" value="HAD superfamily/HAD-like"/>
    <property type="match status" value="1"/>
</dbReference>
<dbReference type="SUPFAM" id="SSF81660">
    <property type="entry name" value="Metal cation-transporting ATPase, ATP-binding domain N"/>
    <property type="match status" value="1"/>
</dbReference>
<dbReference type="PANTHER" id="PTHR43294:SF20">
    <property type="entry name" value="P-TYPE ATPASE"/>
    <property type="match status" value="1"/>
</dbReference>
<feature type="domain" description="Cation-transporting P-type ATPase N-terminal" evidence="11">
    <location>
        <begin position="6"/>
        <end position="74"/>
    </location>
</feature>
<dbReference type="EMBL" id="CP136336">
    <property type="protein sequence ID" value="WOB10231.1"/>
    <property type="molecule type" value="Genomic_DNA"/>
</dbReference>
<keyword evidence="3 10" id="KW-0812">Transmembrane</keyword>
<comment type="subcellular location">
    <subcellularLocation>
        <location evidence="1">Membrane</location>
        <topology evidence="1">Multi-pass membrane protein</topology>
    </subcellularLocation>
</comment>
<evidence type="ECO:0000313" key="13">
    <source>
        <dbReference type="Proteomes" id="UP001303946"/>
    </source>
</evidence>
<dbReference type="InterPro" id="IPR006068">
    <property type="entry name" value="ATPase_P-typ_cation-transptr_C"/>
</dbReference>
<dbReference type="Pfam" id="PF00122">
    <property type="entry name" value="E1-E2_ATPase"/>
    <property type="match status" value="1"/>
</dbReference>
<dbReference type="InterPro" id="IPR023298">
    <property type="entry name" value="ATPase_P-typ_TM_dom_sf"/>
</dbReference>
<evidence type="ECO:0000256" key="2">
    <source>
        <dbReference type="ARBA" id="ARBA00005675"/>
    </source>
</evidence>
<feature type="transmembrane region" description="Helical" evidence="10">
    <location>
        <begin position="640"/>
        <end position="660"/>
    </location>
</feature>
<keyword evidence="8 10" id="KW-0472">Membrane</keyword>
<keyword evidence="13" id="KW-1185">Reference proteome</keyword>
<feature type="transmembrane region" description="Helical" evidence="10">
    <location>
        <begin position="230"/>
        <end position="251"/>
    </location>
</feature>
<evidence type="ECO:0000313" key="12">
    <source>
        <dbReference type="EMBL" id="WOB10231.1"/>
    </source>
</evidence>
<protein>
    <submittedName>
        <fullName evidence="12">Cation-translocating P-type ATPase</fullName>
    </submittedName>
</protein>
<dbReference type="InterPro" id="IPR008250">
    <property type="entry name" value="ATPase_P-typ_transduc_dom_A_sf"/>
</dbReference>
<dbReference type="InterPro" id="IPR004014">
    <property type="entry name" value="ATPase_P-typ_cation-transptr_N"/>
</dbReference>
<dbReference type="SFLD" id="SFLDG00002">
    <property type="entry name" value="C1.7:_P-type_atpase_like"/>
    <property type="match status" value="1"/>
</dbReference>
<keyword evidence="5" id="KW-0067">ATP-binding</keyword>
<dbReference type="InterPro" id="IPR018303">
    <property type="entry name" value="ATPase_P-typ_P_site"/>
</dbReference>